<feature type="transmembrane region" description="Helical" evidence="2">
    <location>
        <begin position="553"/>
        <end position="575"/>
    </location>
</feature>
<dbReference type="Gene3D" id="1.10.1520.10">
    <property type="entry name" value="Ribonuclease III domain"/>
    <property type="match status" value="1"/>
</dbReference>
<feature type="transmembrane region" description="Helical" evidence="2">
    <location>
        <begin position="595"/>
        <end position="620"/>
    </location>
</feature>
<accession>A0AA39VYW7</accession>
<evidence type="ECO:0000256" key="2">
    <source>
        <dbReference type="SAM" id="Phobius"/>
    </source>
</evidence>
<dbReference type="InterPro" id="IPR026961">
    <property type="entry name" value="PGG_dom"/>
</dbReference>
<dbReference type="Proteomes" id="UP001168877">
    <property type="component" value="Unassembled WGS sequence"/>
</dbReference>
<dbReference type="InterPro" id="IPR036389">
    <property type="entry name" value="RNase_III_sf"/>
</dbReference>
<dbReference type="GO" id="GO:0016020">
    <property type="term" value="C:membrane"/>
    <property type="evidence" value="ECO:0007669"/>
    <property type="project" value="TreeGrafter"/>
</dbReference>
<dbReference type="EMBL" id="JAUESC010000004">
    <property type="protein sequence ID" value="KAK0595781.1"/>
    <property type="molecule type" value="Genomic_DNA"/>
</dbReference>
<sequence length="663" mass="74941">MNLIWDATYGCQMHQKFRNRDQCSMLQHWHTSVIAFTRHFLFPALSIKEYNDRVTAVVRCEAQDTLLQKLLEDDYLSAQERLVKDLILIRAESEGIQPNHHNNMPNSISEEPINRLPSNFGGSAHQWQLFYMPNSSLEEPIHQLPSNLGGSAHQSDQFFPGSDVCYTVLGWLNTLLWKAITQLASSSNQGGSAHQPQLSEAQFLANELWRGLVQPNVNRGGWLSPTQSLGVQPNVNPGQSVPQDVNPGGRSSPTQSLGVQPNVNPGQSVPQDVNPGGRLSPTQSEDLFDIRITTLEPRSFATQVLRWFKILFWKTIAQLVAYVEKVRDAKLKHESAVELVNYVCQQLSSMSFQEIMDFLQNPKNIMSSAVIDGIEEIVRALFQNFPDLIDLGLMPEGNILQTAIKHRQEKIVNIIKENFPTATKNMSENLTTSDRSTILQLEGELEPIKLLSVPGAALQMQREWQWFKEVKEIERVDLWDLKNEHNRTAEDVFRETHKELAKEGEEWMKKTAESCMLVSILIATVLFAAAFTVPGGNTNDDKGIPIFLRTSAFKTFVISDALGLFFSLTSLLMFLAIMTARYELEEFHESLPKKLIIGLGSLFVSIATMIIAFVTALTITSNERRYWFFVPISLVPAVTFAKLQLPLFFQMVQSTYRASMFHP</sequence>
<name>A0AA39VYW7_ACESA</name>
<dbReference type="PANTHER" id="PTHR24177">
    <property type="entry name" value="CASKIN"/>
    <property type="match status" value="1"/>
</dbReference>
<gene>
    <name evidence="4" type="ORF">LWI29_009921</name>
</gene>
<evidence type="ECO:0000313" key="4">
    <source>
        <dbReference type="EMBL" id="KAK0595781.1"/>
    </source>
</evidence>
<organism evidence="4 5">
    <name type="scientific">Acer saccharum</name>
    <name type="common">Sugar maple</name>
    <dbReference type="NCBI Taxonomy" id="4024"/>
    <lineage>
        <taxon>Eukaryota</taxon>
        <taxon>Viridiplantae</taxon>
        <taxon>Streptophyta</taxon>
        <taxon>Embryophyta</taxon>
        <taxon>Tracheophyta</taxon>
        <taxon>Spermatophyta</taxon>
        <taxon>Magnoliopsida</taxon>
        <taxon>eudicotyledons</taxon>
        <taxon>Gunneridae</taxon>
        <taxon>Pentapetalae</taxon>
        <taxon>rosids</taxon>
        <taxon>malvids</taxon>
        <taxon>Sapindales</taxon>
        <taxon>Sapindaceae</taxon>
        <taxon>Hippocastanoideae</taxon>
        <taxon>Acereae</taxon>
        <taxon>Acer</taxon>
    </lineage>
</organism>
<dbReference type="GO" id="GO:0004525">
    <property type="term" value="F:ribonuclease III activity"/>
    <property type="evidence" value="ECO:0007669"/>
    <property type="project" value="InterPro"/>
</dbReference>
<proteinExistence type="predicted"/>
<evidence type="ECO:0000313" key="5">
    <source>
        <dbReference type="Proteomes" id="UP001168877"/>
    </source>
</evidence>
<evidence type="ECO:0000256" key="1">
    <source>
        <dbReference type="SAM" id="MobiDB-lite"/>
    </source>
</evidence>
<dbReference type="Pfam" id="PF13962">
    <property type="entry name" value="PGG"/>
    <property type="match status" value="1"/>
</dbReference>
<feature type="compositionally biased region" description="Polar residues" evidence="1">
    <location>
        <begin position="224"/>
        <end position="271"/>
    </location>
</feature>
<keyword evidence="2" id="KW-0812">Transmembrane</keyword>
<feature type="domain" description="PGG" evidence="3">
    <location>
        <begin position="505"/>
        <end position="619"/>
    </location>
</feature>
<reference evidence="4" key="1">
    <citation type="journal article" date="2022" name="Plant J.">
        <title>Strategies of tolerance reflected in two North American maple genomes.</title>
        <authorList>
            <person name="McEvoy S.L."/>
            <person name="Sezen U.U."/>
            <person name="Trouern-Trend A."/>
            <person name="McMahon S.M."/>
            <person name="Schaberg P.G."/>
            <person name="Yang J."/>
            <person name="Wegrzyn J.L."/>
            <person name="Swenson N.G."/>
        </authorList>
    </citation>
    <scope>NUCLEOTIDE SEQUENCE</scope>
    <source>
        <strain evidence="4">NS2018</strain>
    </source>
</reference>
<comment type="caution">
    <text evidence="4">The sequence shown here is derived from an EMBL/GenBank/DDBJ whole genome shotgun (WGS) entry which is preliminary data.</text>
</comment>
<evidence type="ECO:0000259" key="3">
    <source>
        <dbReference type="Pfam" id="PF13962"/>
    </source>
</evidence>
<feature type="transmembrane region" description="Helical" evidence="2">
    <location>
        <begin position="626"/>
        <end position="649"/>
    </location>
</feature>
<dbReference type="AlphaFoldDB" id="A0AA39VYW7"/>
<reference evidence="4" key="2">
    <citation type="submission" date="2023-06" db="EMBL/GenBank/DDBJ databases">
        <authorList>
            <person name="Swenson N.G."/>
            <person name="Wegrzyn J.L."/>
            <person name="Mcevoy S.L."/>
        </authorList>
    </citation>
    <scope>NUCLEOTIDE SEQUENCE</scope>
    <source>
        <strain evidence="4">NS2018</strain>
        <tissue evidence="4">Leaf</tissue>
    </source>
</reference>
<keyword evidence="5" id="KW-1185">Reference proteome</keyword>
<dbReference type="GO" id="GO:0006396">
    <property type="term" value="P:RNA processing"/>
    <property type="evidence" value="ECO:0007669"/>
    <property type="project" value="InterPro"/>
</dbReference>
<feature type="transmembrane region" description="Helical" evidence="2">
    <location>
        <begin position="515"/>
        <end position="533"/>
    </location>
</feature>
<keyword evidence="2" id="KW-1133">Transmembrane helix</keyword>
<keyword evidence="2" id="KW-0472">Membrane</keyword>
<feature type="region of interest" description="Disordered" evidence="1">
    <location>
        <begin position="223"/>
        <end position="281"/>
    </location>
</feature>
<protein>
    <recommendedName>
        <fullName evidence="3">PGG domain-containing protein</fullName>
    </recommendedName>
</protein>
<dbReference type="PANTHER" id="PTHR24177:SF365">
    <property type="entry name" value="ANKYRIN REPEAT-CONTAINING PROTEIN NPR4-LIKE ISOFORM X1"/>
    <property type="match status" value="1"/>
</dbReference>